<evidence type="ECO:0000313" key="3">
    <source>
        <dbReference type="EMBL" id="GBG25915.1"/>
    </source>
</evidence>
<keyword evidence="4" id="KW-1185">Reference proteome</keyword>
<name>A0A2R5G5V1_9STRA</name>
<dbReference type="InterPro" id="IPR036339">
    <property type="entry name" value="PUB-like_dom_sf"/>
</dbReference>
<evidence type="ECO:0000313" key="4">
    <source>
        <dbReference type="Proteomes" id="UP000241890"/>
    </source>
</evidence>
<feature type="domain" description="PUB" evidence="2">
    <location>
        <begin position="221"/>
        <end position="298"/>
    </location>
</feature>
<dbReference type="AlphaFoldDB" id="A0A2R5G5V1"/>
<gene>
    <name evidence="3" type="ORF">FCC1311_021342</name>
</gene>
<sequence length="325" mass="34520">MREKREKDQRAADAQIGRSISGGGTAANSERESLAGIDQDGAVSKEMQAQAKELERSGFNPYESTMHSAAAGRTAANLQGLQGPSEDSASAASADSTPSPEKIMQQAGQALEAAINAADLTQLERAIHFARNAVSSGSVDSDKVDPDVISKYEQAVALYDALVESVKQTEEVPDAPDGPSKSTLSSTPQASEDHDFLLQTAAASLTEAMGELESAATLDREATLKTLRSLIKVVDNAKQKPEEAKFRKLRLANPAIRNMFVDFAAGAPLGVLKAVGFQESQETAANGESEERVLVLPSSHNGVFEARYEPTRSVLSELLAQFENA</sequence>
<reference evidence="3 4" key="1">
    <citation type="submission" date="2017-12" db="EMBL/GenBank/DDBJ databases">
        <title>Sequencing, de novo assembly and annotation of complete genome of a new Thraustochytrid species, strain FCC1311.</title>
        <authorList>
            <person name="Sedici K."/>
            <person name="Godart F."/>
            <person name="Aiese Cigliano R."/>
            <person name="Sanseverino W."/>
            <person name="Barakat M."/>
            <person name="Ortet P."/>
            <person name="Marechal E."/>
            <person name="Cagnac O."/>
            <person name="Amato A."/>
        </authorList>
    </citation>
    <scope>NUCLEOTIDE SEQUENCE [LARGE SCALE GENOMIC DNA]</scope>
</reference>
<dbReference type="CDD" id="cd09212">
    <property type="entry name" value="PUB"/>
    <property type="match status" value="1"/>
</dbReference>
<dbReference type="EMBL" id="BEYU01000016">
    <property type="protein sequence ID" value="GBG25915.1"/>
    <property type="molecule type" value="Genomic_DNA"/>
</dbReference>
<comment type="caution">
    <text evidence="3">The sequence shown here is derived from an EMBL/GenBank/DDBJ whole genome shotgun (WGS) entry which is preliminary data.</text>
</comment>
<protein>
    <recommendedName>
        <fullName evidence="2">PUB domain-containing protein</fullName>
    </recommendedName>
</protein>
<dbReference type="InterPro" id="IPR018997">
    <property type="entry name" value="PUB_domain"/>
</dbReference>
<dbReference type="Gene3D" id="1.20.58.2190">
    <property type="match status" value="1"/>
</dbReference>
<feature type="region of interest" description="Disordered" evidence="1">
    <location>
        <begin position="168"/>
        <end position="191"/>
    </location>
</feature>
<dbReference type="InParanoid" id="A0A2R5G5V1"/>
<dbReference type="OrthoDB" id="49605at2759"/>
<feature type="region of interest" description="Disordered" evidence="1">
    <location>
        <begin position="1"/>
        <end position="108"/>
    </location>
</feature>
<dbReference type="Pfam" id="PF09409">
    <property type="entry name" value="PUB"/>
    <property type="match status" value="1"/>
</dbReference>
<dbReference type="Proteomes" id="UP000241890">
    <property type="component" value="Unassembled WGS sequence"/>
</dbReference>
<feature type="compositionally biased region" description="Polar residues" evidence="1">
    <location>
        <begin position="180"/>
        <end position="190"/>
    </location>
</feature>
<organism evidence="3 4">
    <name type="scientific">Hondaea fermentalgiana</name>
    <dbReference type="NCBI Taxonomy" id="2315210"/>
    <lineage>
        <taxon>Eukaryota</taxon>
        <taxon>Sar</taxon>
        <taxon>Stramenopiles</taxon>
        <taxon>Bigyra</taxon>
        <taxon>Labyrinthulomycetes</taxon>
        <taxon>Thraustochytrida</taxon>
        <taxon>Thraustochytriidae</taxon>
        <taxon>Hondaea</taxon>
    </lineage>
</organism>
<proteinExistence type="predicted"/>
<feature type="compositionally biased region" description="Low complexity" evidence="1">
    <location>
        <begin position="84"/>
        <end position="101"/>
    </location>
</feature>
<accession>A0A2R5G5V1</accession>
<dbReference type="SMART" id="SM00580">
    <property type="entry name" value="PUG"/>
    <property type="match status" value="1"/>
</dbReference>
<evidence type="ECO:0000256" key="1">
    <source>
        <dbReference type="SAM" id="MobiDB-lite"/>
    </source>
</evidence>
<dbReference type="SUPFAM" id="SSF143503">
    <property type="entry name" value="PUG domain-like"/>
    <property type="match status" value="1"/>
</dbReference>
<evidence type="ECO:0000259" key="2">
    <source>
        <dbReference type="Pfam" id="PF09409"/>
    </source>
</evidence>
<feature type="compositionally biased region" description="Basic and acidic residues" evidence="1">
    <location>
        <begin position="1"/>
        <end position="11"/>
    </location>
</feature>